<organism evidence="2">
    <name type="scientific">gut metagenome</name>
    <dbReference type="NCBI Taxonomy" id="749906"/>
    <lineage>
        <taxon>unclassified sequences</taxon>
        <taxon>metagenomes</taxon>
        <taxon>organismal metagenomes</taxon>
    </lineage>
</organism>
<dbReference type="Pfam" id="PF03432">
    <property type="entry name" value="Relaxase"/>
    <property type="match status" value="1"/>
</dbReference>
<protein>
    <submittedName>
        <fullName evidence="2">Endonuclease relaxase, MobA/VirD2</fullName>
    </submittedName>
</protein>
<keyword evidence="2" id="KW-0255">Endonuclease</keyword>
<dbReference type="GO" id="GO:0004519">
    <property type="term" value="F:endonuclease activity"/>
    <property type="evidence" value="ECO:0007669"/>
    <property type="project" value="UniProtKB-KW"/>
</dbReference>
<evidence type="ECO:0000313" key="2">
    <source>
        <dbReference type="EMBL" id="EJX04629.1"/>
    </source>
</evidence>
<name>J9GCN6_9ZZZZ</name>
<dbReference type="AlphaFoldDB" id="J9GCN6"/>
<gene>
    <name evidence="2" type="ORF">EVA_07266</name>
</gene>
<accession>J9GCN6</accession>
<dbReference type="InterPro" id="IPR005094">
    <property type="entry name" value="Endonuclease_MobA/VirD2"/>
</dbReference>
<proteinExistence type="predicted"/>
<dbReference type="NCBIfam" id="NF041420">
    <property type="entry name" value="MbpB"/>
    <property type="match status" value="1"/>
</dbReference>
<feature type="domain" description="MobA/VirD2-like nuclease" evidence="1">
    <location>
        <begin position="98"/>
        <end position="226"/>
    </location>
</feature>
<reference evidence="2" key="1">
    <citation type="journal article" date="2012" name="PLoS ONE">
        <title>Gene sets for utilization of primary and secondary nutrition supplies in the distal gut of endangered iberian lynx.</title>
        <authorList>
            <person name="Alcaide M."/>
            <person name="Messina E."/>
            <person name="Richter M."/>
            <person name="Bargiela R."/>
            <person name="Peplies J."/>
            <person name="Huws S.A."/>
            <person name="Newbold C.J."/>
            <person name="Golyshin P.N."/>
            <person name="Simon M.A."/>
            <person name="Lopez G."/>
            <person name="Yakimov M.M."/>
            <person name="Ferrer M."/>
        </authorList>
    </citation>
    <scope>NUCLEOTIDE SEQUENCE</scope>
</reference>
<comment type="caution">
    <text evidence="2">The sequence shown here is derived from an EMBL/GenBank/DDBJ whole genome shotgun (WGS) entry which is preliminary data.</text>
</comment>
<keyword evidence="2" id="KW-0540">Nuclease</keyword>
<keyword evidence="2" id="KW-0378">Hydrolase</keyword>
<dbReference type="EMBL" id="AMCI01001747">
    <property type="protein sequence ID" value="EJX04629.1"/>
    <property type="molecule type" value="Genomic_DNA"/>
</dbReference>
<evidence type="ECO:0000259" key="1">
    <source>
        <dbReference type="Pfam" id="PF03432"/>
    </source>
</evidence>
<sequence length="336" mass="37287">MRNQHIGVLPHAFPWGKTQGEILGGRKGIAPGCCSAEGNTPAPEQLLWRAPVSGGVRGEQGTDPGTQKDTFKMIAKGKSISHGTAALEYDLAKEINGKSVATEIYRHELFGCTGEEMVQEMKPYFVDFQNVKNVCLRFEVSPSVEESAEMTNAEWAKLGNDFMQRMGLMNHQFIIVKHSGTERNSKQAHLHILANRVSLSGELYRDNWIGKRATEAANSIARERNLVQSRDIGKANKAEIKQAMDDVLTRMQGFDLGVFSRELGKLGFKVREARASTGKLNGYYVEARSGTEYKASEIGKGYTLARIEKTQKTLKYNSINRNHANTIKLKDGGLHL</sequence>